<evidence type="ECO:0000313" key="3">
    <source>
        <dbReference type="Proteomes" id="UP000037136"/>
    </source>
</evidence>
<dbReference type="Proteomes" id="UP000037136">
    <property type="component" value="Unassembled WGS sequence"/>
</dbReference>
<name>A0A2A9PAQ9_OPHUN</name>
<dbReference type="Pfam" id="PF06985">
    <property type="entry name" value="HET"/>
    <property type="match status" value="1"/>
</dbReference>
<proteinExistence type="predicted"/>
<evidence type="ECO:0000259" key="1">
    <source>
        <dbReference type="Pfam" id="PF06985"/>
    </source>
</evidence>
<gene>
    <name evidence="2" type="ORF">XA68_13597</name>
</gene>
<dbReference type="InterPro" id="IPR052895">
    <property type="entry name" value="HetReg/Transcr_Mod"/>
</dbReference>
<dbReference type="AlphaFoldDB" id="A0A2A9PAQ9"/>
<dbReference type="PANTHER" id="PTHR24148:SF73">
    <property type="entry name" value="HET DOMAIN PROTEIN (AFU_ORTHOLOGUE AFUA_8G01020)"/>
    <property type="match status" value="1"/>
</dbReference>
<evidence type="ECO:0000313" key="2">
    <source>
        <dbReference type="EMBL" id="PFH58489.1"/>
    </source>
</evidence>
<organism evidence="2 3">
    <name type="scientific">Ophiocordyceps unilateralis</name>
    <name type="common">Zombie-ant fungus</name>
    <name type="synonym">Torrubia unilateralis</name>
    <dbReference type="NCBI Taxonomy" id="268505"/>
    <lineage>
        <taxon>Eukaryota</taxon>
        <taxon>Fungi</taxon>
        <taxon>Dikarya</taxon>
        <taxon>Ascomycota</taxon>
        <taxon>Pezizomycotina</taxon>
        <taxon>Sordariomycetes</taxon>
        <taxon>Hypocreomycetidae</taxon>
        <taxon>Hypocreales</taxon>
        <taxon>Ophiocordycipitaceae</taxon>
        <taxon>Ophiocordyceps</taxon>
    </lineage>
</organism>
<dbReference type="EMBL" id="LAZP02000286">
    <property type="protein sequence ID" value="PFH58489.1"/>
    <property type="molecule type" value="Genomic_DNA"/>
</dbReference>
<dbReference type="PANTHER" id="PTHR24148">
    <property type="entry name" value="ANKYRIN REPEAT DOMAIN-CONTAINING PROTEIN 39 HOMOLOG-RELATED"/>
    <property type="match status" value="1"/>
</dbReference>
<dbReference type="InterPro" id="IPR010730">
    <property type="entry name" value="HET"/>
</dbReference>
<feature type="domain" description="Heterokaryon incompatibility" evidence="1">
    <location>
        <begin position="50"/>
        <end position="199"/>
    </location>
</feature>
<protein>
    <recommendedName>
        <fullName evidence="1">Heterokaryon incompatibility domain-containing protein</fullName>
    </recommendedName>
</protein>
<dbReference type="STRING" id="268505.A0A2A9PAQ9"/>
<keyword evidence="3" id="KW-1185">Reference proteome</keyword>
<accession>A0A2A9PAQ9</accession>
<sequence length="623" mass="69265">MSLPYDRLKHGEIRLLRLTRVIWKDEASTGLENTSLALITCSLRLGIPSFTALSYVWGDPADTVRLSYSGGTVSVTRNLGAILDCLVSSISENTFLWIDALCINQTDLRERAEQVSLMGQIYSQASPVLVFLSTISTPFEVGLSFLRQTAEHPDRHYEPSLQPHITLPSDLDAHSETLRDSVVAVFAAPWWTRVWTVQEFVLAGRVVFRCGHEEIDEATLLAALASLRDHESGCCWAARREANGDSKGYINLPSSANGGLSLFQATLRLDQLHVMRNAQAFDARSLLGALAMFRTRQCVDPRDHIFGMLGLDLGNELETLKARIKIDYTITPAELFADVACAMVHLSHNLDVLSHICQYPSARGRLKGLPSWVPDWTATVDETFHHWYSERTRRTALTNATADSRAVWERRGGEGVVSTKAITIGSITTTAPGYPNSSSSLSGPTLLDRWRELFDCRCNDLDGELAHDGTGHTEAAKSTDSEFGQMISGCYTRKDWVDEPGRHDEAFRDWCYWLTHEDPKTLSEIKRQNARGFDHLAKTTALERRMFLTDNGRVGFGPEAAEEGDLVILMAGGRVPFIVRHASCKDGGSHYQLLGDAFLYGAMLGEACRKLQISQGWDDLLLR</sequence>
<dbReference type="OrthoDB" id="2157530at2759"/>
<dbReference type="Pfam" id="PF26639">
    <property type="entry name" value="Het-6_barrel"/>
    <property type="match status" value="1"/>
</dbReference>
<reference evidence="2 3" key="1">
    <citation type="journal article" date="2015" name="BMC Genomics">
        <title>Gene expression during zombie ant biting behavior reflects the complexity underlying fungal parasitic behavioral manipulation.</title>
        <authorList>
            <person name="de Bekker C."/>
            <person name="Ohm R.A."/>
            <person name="Loreto R.G."/>
            <person name="Sebastian A."/>
            <person name="Albert I."/>
            <person name="Merrow M."/>
            <person name="Brachmann A."/>
            <person name="Hughes D.P."/>
        </authorList>
    </citation>
    <scope>NUCLEOTIDE SEQUENCE [LARGE SCALE GENOMIC DNA]</scope>
    <source>
        <strain evidence="2 3">SC16a</strain>
    </source>
</reference>
<reference evidence="2 3" key="2">
    <citation type="journal article" date="2017" name="Sci. Rep.">
        <title>Ant-infecting Ophiocordyceps genomes reveal a high diversity of potential behavioral manipulation genes and a possible major role for enterotoxins.</title>
        <authorList>
            <person name="de Bekker C."/>
            <person name="Ohm R.A."/>
            <person name="Evans H.C."/>
            <person name="Brachmann A."/>
            <person name="Hughes D.P."/>
        </authorList>
    </citation>
    <scope>NUCLEOTIDE SEQUENCE [LARGE SCALE GENOMIC DNA]</scope>
    <source>
        <strain evidence="2 3">SC16a</strain>
    </source>
</reference>
<comment type="caution">
    <text evidence="2">The sequence shown here is derived from an EMBL/GenBank/DDBJ whole genome shotgun (WGS) entry which is preliminary data.</text>
</comment>